<feature type="domain" description="ABC transmembrane type-1" evidence="8">
    <location>
        <begin position="94"/>
        <end position="291"/>
    </location>
</feature>
<evidence type="ECO:0000313" key="9">
    <source>
        <dbReference type="EMBL" id="MEU0156926.1"/>
    </source>
</evidence>
<dbReference type="CDD" id="cd06261">
    <property type="entry name" value="TM_PBP2"/>
    <property type="match status" value="1"/>
</dbReference>
<feature type="transmembrane region" description="Helical" evidence="7">
    <location>
        <begin position="168"/>
        <end position="190"/>
    </location>
</feature>
<accession>A0ABV2VZD2</accession>
<evidence type="ECO:0000313" key="10">
    <source>
        <dbReference type="Proteomes" id="UP001550348"/>
    </source>
</evidence>
<keyword evidence="6 7" id="KW-0472">Membrane</keyword>
<evidence type="ECO:0000259" key="8">
    <source>
        <dbReference type="PROSITE" id="PS50928"/>
    </source>
</evidence>
<dbReference type="SUPFAM" id="SSF161098">
    <property type="entry name" value="MetI-like"/>
    <property type="match status" value="1"/>
</dbReference>
<dbReference type="PANTHER" id="PTHR43163:SF6">
    <property type="entry name" value="DIPEPTIDE TRANSPORT SYSTEM PERMEASE PROTEIN DPPB-RELATED"/>
    <property type="match status" value="1"/>
</dbReference>
<keyword evidence="10" id="KW-1185">Reference proteome</keyword>
<evidence type="ECO:0000256" key="4">
    <source>
        <dbReference type="ARBA" id="ARBA00022692"/>
    </source>
</evidence>
<dbReference type="InterPro" id="IPR035906">
    <property type="entry name" value="MetI-like_sf"/>
</dbReference>
<dbReference type="Pfam" id="PF00528">
    <property type="entry name" value="BPD_transp_1"/>
    <property type="match status" value="1"/>
</dbReference>
<dbReference type="PROSITE" id="PS50928">
    <property type="entry name" value="ABC_TM1"/>
    <property type="match status" value="1"/>
</dbReference>
<keyword evidence="5 7" id="KW-1133">Transmembrane helix</keyword>
<feature type="transmembrane region" description="Helical" evidence="7">
    <location>
        <begin position="272"/>
        <end position="294"/>
    </location>
</feature>
<gene>
    <name evidence="9" type="ORF">ABZ071_34700</name>
</gene>
<organism evidence="9 10">
    <name type="scientific">Micromonospora fulviviridis</name>
    <dbReference type="NCBI Taxonomy" id="47860"/>
    <lineage>
        <taxon>Bacteria</taxon>
        <taxon>Bacillati</taxon>
        <taxon>Actinomycetota</taxon>
        <taxon>Actinomycetes</taxon>
        <taxon>Micromonosporales</taxon>
        <taxon>Micromonosporaceae</taxon>
        <taxon>Micromonospora</taxon>
    </lineage>
</organism>
<dbReference type="Proteomes" id="UP001550348">
    <property type="component" value="Unassembled WGS sequence"/>
</dbReference>
<name>A0ABV2VZD2_9ACTN</name>
<feature type="transmembrane region" description="Helical" evidence="7">
    <location>
        <begin position="133"/>
        <end position="156"/>
    </location>
</feature>
<evidence type="ECO:0000256" key="2">
    <source>
        <dbReference type="ARBA" id="ARBA00022448"/>
    </source>
</evidence>
<evidence type="ECO:0000256" key="5">
    <source>
        <dbReference type="ARBA" id="ARBA00022989"/>
    </source>
</evidence>
<keyword evidence="2 7" id="KW-0813">Transport</keyword>
<dbReference type="InterPro" id="IPR000515">
    <property type="entry name" value="MetI-like"/>
</dbReference>
<dbReference type="RefSeq" id="WP_355668403.1">
    <property type="nucleotide sequence ID" value="NZ_JBEXRX010000259.1"/>
</dbReference>
<comment type="caution">
    <text evidence="9">The sequence shown here is derived from an EMBL/GenBank/DDBJ whole genome shotgun (WGS) entry which is preliminary data.</text>
</comment>
<proteinExistence type="inferred from homology"/>
<evidence type="ECO:0000256" key="6">
    <source>
        <dbReference type="ARBA" id="ARBA00023136"/>
    </source>
</evidence>
<keyword evidence="4 7" id="KW-0812">Transmembrane</keyword>
<protein>
    <submittedName>
        <fullName evidence="9">ABC transporter permease</fullName>
    </submittedName>
</protein>
<evidence type="ECO:0000256" key="7">
    <source>
        <dbReference type="RuleBase" id="RU363032"/>
    </source>
</evidence>
<comment type="subcellular location">
    <subcellularLocation>
        <location evidence="1 7">Cell membrane</location>
        <topology evidence="1 7">Multi-pass membrane protein</topology>
    </subcellularLocation>
</comment>
<feature type="transmembrane region" description="Helical" evidence="7">
    <location>
        <begin position="98"/>
        <end position="121"/>
    </location>
</feature>
<comment type="similarity">
    <text evidence="7">Belongs to the binding-protein-dependent transport system permease family.</text>
</comment>
<sequence length="305" mass="32473">MFNYALKRLLRLPAVLLLVMLVVFLLVQSAGNVVDLLLPPEATADQRADLARQLGLDRPLWDQFITFVGNTLRGDFGFSVYYHESAGAIVASRLSASLMLAGLSIVAATILGVGLGILGAVRSGGIVDAMVNAVAVLGQSMPSFWLGQMLILLFAVKLQILPTSGYTSFASLLLPTLTLSAFLIPQILLLTRTGMIEALQQPFMVTAQAKGLSPRLLVFRHAFRNALNPIIASIGLQLGTLLGGAVLTESVFGWPGVGRLGVEAILHRDLPVVEATVVLLAVVVMVTNLVVDLLSASLDPRIRVS</sequence>
<evidence type="ECO:0000256" key="3">
    <source>
        <dbReference type="ARBA" id="ARBA00022475"/>
    </source>
</evidence>
<reference evidence="9 10" key="1">
    <citation type="submission" date="2024-06" db="EMBL/GenBank/DDBJ databases">
        <title>The Natural Products Discovery Center: Release of the First 8490 Sequenced Strains for Exploring Actinobacteria Biosynthetic Diversity.</title>
        <authorList>
            <person name="Kalkreuter E."/>
            <person name="Kautsar S.A."/>
            <person name="Yang D."/>
            <person name="Bader C.D."/>
            <person name="Teijaro C.N."/>
            <person name="Fluegel L."/>
            <person name="Davis C.M."/>
            <person name="Simpson J.R."/>
            <person name="Lauterbach L."/>
            <person name="Steele A.D."/>
            <person name="Gui C."/>
            <person name="Meng S."/>
            <person name="Li G."/>
            <person name="Viehrig K."/>
            <person name="Ye F."/>
            <person name="Su P."/>
            <person name="Kiefer A.F."/>
            <person name="Nichols A."/>
            <person name="Cepeda A.J."/>
            <person name="Yan W."/>
            <person name="Fan B."/>
            <person name="Jiang Y."/>
            <person name="Adhikari A."/>
            <person name="Zheng C.-J."/>
            <person name="Schuster L."/>
            <person name="Cowan T.M."/>
            <person name="Smanski M.J."/>
            <person name="Chevrette M.G."/>
            <person name="De Carvalho L.P.S."/>
            <person name="Shen B."/>
        </authorList>
    </citation>
    <scope>NUCLEOTIDE SEQUENCE [LARGE SCALE GENOMIC DNA]</scope>
    <source>
        <strain evidence="9 10">NPDC006286</strain>
    </source>
</reference>
<dbReference type="EMBL" id="JBEXRX010000259">
    <property type="protein sequence ID" value="MEU0156926.1"/>
    <property type="molecule type" value="Genomic_DNA"/>
</dbReference>
<dbReference type="Gene3D" id="1.10.3720.10">
    <property type="entry name" value="MetI-like"/>
    <property type="match status" value="1"/>
</dbReference>
<keyword evidence="3" id="KW-1003">Cell membrane</keyword>
<dbReference type="PANTHER" id="PTHR43163">
    <property type="entry name" value="DIPEPTIDE TRANSPORT SYSTEM PERMEASE PROTEIN DPPB-RELATED"/>
    <property type="match status" value="1"/>
</dbReference>
<evidence type="ECO:0000256" key="1">
    <source>
        <dbReference type="ARBA" id="ARBA00004651"/>
    </source>
</evidence>
<feature type="transmembrane region" description="Helical" evidence="7">
    <location>
        <begin position="230"/>
        <end position="252"/>
    </location>
</feature>